<gene>
    <name evidence="1" type="ORF">R1523_24310</name>
</gene>
<comment type="caution">
    <text evidence="1">The sequence shown here is derived from an EMBL/GenBank/DDBJ whole genome shotgun (WGS) entry which is preliminary data.</text>
</comment>
<accession>A0ABU3YS30</accession>
<reference evidence="2" key="1">
    <citation type="journal article" date="2023" name="Int. J. Mol. Sci.">
        <title>Genomic and Metabolic Characterization of Plant Growth-Promoting Rhizobacteria Isolated from Nodules of Clovers Grown in Non-Farmed Soil.</title>
        <authorList>
            <person name="Wojcik M."/>
            <person name="Koper P."/>
            <person name="Zebracki K."/>
            <person name="Marczak M."/>
            <person name="Mazur A."/>
        </authorList>
    </citation>
    <scope>NUCLEOTIDE SEQUENCE [LARGE SCALE GENOMIC DNA]</scope>
    <source>
        <strain evidence="2">KB12</strain>
    </source>
</reference>
<organism evidence="1 2">
    <name type="scientific">Rhizobium brockwellii</name>
    <dbReference type="NCBI Taxonomy" id="3019932"/>
    <lineage>
        <taxon>Bacteria</taxon>
        <taxon>Pseudomonadati</taxon>
        <taxon>Pseudomonadota</taxon>
        <taxon>Alphaproteobacteria</taxon>
        <taxon>Hyphomicrobiales</taxon>
        <taxon>Rhizobiaceae</taxon>
        <taxon>Rhizobium/Agrobacterium group</taxon>
        <taxon>Rhizobium</taxon>
    </lineage>
</organism>
<dbReference type="Proteomes" id="UP001187203">
    <property type="component" value="Unassembled WGS sequence"/>
</dbReference>
<proteinExistence type="predicted"/>
<dbReference type="EMBL" id="JAWJWI010000013">
    <property type="protein sequence ID" value="MDV4188623.1"/>
    <property type="molecule type" value="Genomic_DNA"/>
</dbReference>
<protein>
    <submittedName>
        <fullName evidence="1">Uncharacterized protein</fullName>
    </submittedName>
</protein>
<dbReference type="RefSeq" id="WP_245483499.1">
    <property type="nucleotide sequence ID" value="NZ_JAWJWH010000012.1"/>
</dbReference>
<sequence>MLGKIGLVHRMGGVKTSSGSGSELISPEMETINRPSFLPPPRKHKLKAIRSLRMVAILAASSIPYIATATQSNRLPLGRYCGELLSNGIMAEAQTTFGPSVTDGKISGSYVFFEEGQTVTGLLAEPSDDGDGSDLTRNLVWQDRYGHGNLVITFTSDFSEFQGYWSDGGKASFPWNGMRCEPTIS</sequence>
<keyword evidence="2" id="KW-1185">Reference proteome</keyword>
<evidence type="ECO:0000313" key="1">
    <source>
        <dbReference type="EMBL" id="MDV4188623.1"/>
    </source>
</evidence>
<evidence type="ECO:0000313" key="2">
    <source>
        <dbReference type="Proteomes" id="UP001187203"/>
    </source>
</evidence>
<name>A0ABU3YS30_9HYPH</name>